<dbReference type="InterPro" id="IPR052373">
    <property type="entry name" value="Gamma-glu_amide_hydrolase"/>
</dbReference>
<dbReference type="InterPro" id="IPR026869">
    <property type="entry name" value="EgtC-like"/>
</dbReference>
<comment type="function">
    <text evidence="2">Catalyzes the hydrolysis of the gamma-glutamyl amide bond of hercynyl-gamma-L-glutamyl-L-cysteine sulfoxide to produce hercynylcysteine sulfoxide, a step in the biosynthesis pathway of ergothioneine.</text>
</comment>
<evidence type="ECO:0000256" key="1">
    <source>
        <dbReference type="ARBA" id="ARBA00022962"/>
    </source>
</evidence>
<dbReference type="CDD" id="cd01908">
    <property type="entry name" value="YafJ"/>
    <property type="match status" value="1"/>
</dbReference>
<dbReference type="PANTHER" id="PTHR43187:SF2">
    <property type="entry name" value="GAMMA-GLUTAMYL-HERCYNYLCYSTEINE SULFOXIDE HYDROLASE"/>
    <property type="match status" value="1"/>
</dbReference>
<dbReference type="RefSeq" id="WP_204918840.1">
    <property type="nucleotide sequence ID" value="NZ_BAAAQP010000003.1"/>
</dbReference>
<evidence type="ECO:0000256" key="2">
    <source>
        <dbReference type="HAMAP-Rule" id="MF_02036"/>
    </source>
</evidence>
<keyword evidence="2 4" id="KW-0378">Hydrolase</keyword>
<dbReference type="InterPro" id="IPR029055">
    <property type="entry name" value="Ntn_hydrolases_N"/>
</dbReference>
<organism evidence="4 5">
    <name type="scientific">Microlunatus panaciterrae</name>
    <dbReference type="NCBI Taxonomy" id="400768"/>
    <lineage>
        <taxon>Bacteria</taxon>
        <taxon>Bacillati</taxon>
        <taxon>Actinomycetota</taxon>
        <taxon>Actinomycetes</taxon>
        <taxon>Propionibacteriales</taxon>
        <taxon>Propionibacteriaceae</taxon>
        <taxon>Microlunatus</taxon>
    </lineage>
</organism>
<keyword evidence="5" id="KW-1185">Reference proteome</keyword>
<gene>
    <name evidence="2" type="primary">egtC</name>
    <name evidence="4" type="ORF">JOE57_002753</name>
</gene>
<dbReference type="Pfam" id="PF13230">
    <property type="entry name" value="GATase_4"/>
    <property type="match status" value="1"/>
</dbReference>
<evidence type="ECO:0000313" key="5">
    <source>
        <dbReference type="Proteomes" id="UP000704762"/>
    </source>
</evidence>
<dbReference type="InterPro" id="IPR017932">
    <property type="entry name" value="GATase_2_dom"/>
</dbReference>
<sequence>MCRHLAWVGEPVTLASLILEPAFSLLRQSYAPRHQQHGVVNADGFGVGWYPGTRPEPVRYRRAQPIWGDSSFASLAPTIASRCVLGAVRDATPGFASSDESSAAPFTHGRWLFSHTGALADWPRARKALLDRTLDIPEAAAPVDSALLFGVAVSAWSAGASLAEGLAESLQAALGAGGGRLSFLATDGERVAATCYGDPLFCHQSAGGVLLASEPIDDSPGWRELPAESQVQADPAGIEVLALNT</sequence>
<dbReference type="InterPro" id="IPR032889">
    <property type="entry name" value="EgtC_Actinobacteria"/>
</dbReference>
<dbReference type="Proteomes" id="UP000704762">
    <property type="component" value="Unassembled WGS sequence"/>
</dbReference>
<feature type="domain" description="Glutamine amidotransferase type-2" evidence="3">
    <location>
        <begin position="2"/>
        <end position="244"/>
    </location>
</feature>
<dbReference type="GO" id="GO:0016787">
    <property type="term" value="F:hydrolase activity"/>
    <property type="evidence" value="ECO:0007669"/>
    <property type="project" value="UniProtKB-KW"/>
</dbReference>
<reference evidence="4 5" key="1">
    <citation type="submission" date="2021-01" db="EMBL/GenBank/DDBJ databases">
        <title>Sequencing the genomes of 1000 actinobacteria strains.</title>
        <authorList>
            <person name="Klenk H.-P."/>
        </authorList>
    </citation>
    <scope>NUCLEOTIDE SEQUENCE [LARGE SCALE GENOMIC DNA]</scope>
    <source>
        <strain evidence="4 5">DSM 18662</strain>
    </source>
</reference>
<comment type="catalytic activity">
    <reaction evidence="2">
        <text>gamma-L-glutamyl-hercynylcysteine S-oxide + H2O = S-(hercyn-2-yl)-L-cysteine S-oxide + L-glutamate</text>
        <dbReference type="Rhea" id="RHEA:42684"/>
        <dbReference type="ChEBI" id="CHEBI:15377"/>
        <dbReference type="ChEBI" id="CHEBI:29985"/>
        <dbReference type="ChEBI" id="CHEBI:82703"/>
        <dbReference type="ChEBI" id="CHEBI:82706"/>
        <dbReference type="EC" id="3.5.1.118"/>
    </reaction>
</comment>
<dbReference type="EMBL" id="JAFBCF010000001">
    <property type="protein sequence ID" value="MBM7799832.1"/>
    <property type="molecule type" value="Genomic_DNA"/>
</dbReference>
<name>A0ABS2RLG4_9ACTN</name>
<dbReference type="InterPro" id="IPR017808">
    <property type="entry name" value="EgtC"/>
</dbReference>
<comment type="pathway">
    <text evidence="2">Amino-acid biosynthesis; ergothioneine biosynthesis.</text>
</comment>
<comment type="caution">
    <text evidence="4">The sequence shown here is derived from an EMBL/GenBank/DDBJ whole genome shotgun (WGS) entry which is preliminary data.</text>
</comment>
<protein>
    <recommendedName>
        <fullName evidence="2">Gamma-glutamyl-hercynylcysteine sulfoxide hydrolase</fullName>
        <ecNumber evidence="2">3.5.1.118</ecNumber>
    </recommendedName>
    <alternativeName>
        <fullName evidence="2">Gamma-glutamyl hercynylcysteine S-oxide hydrolase</fullName>
    </alternativeName>
</protein>
<evidence type="ECO:0000259" key="3">
    <source>
        <dbReference type="PROSITE" id="PS51278"/>
    </source>
</evidence>
<dbReference type="NCBIfam" id="TIGR03442">
    <property type="entry name" value="ergothioneine biosynthesis protein EgtC"/>
    <property type="match status" value="1"/>
</dbReference>
<dbReference type="Gene3D" id="3.60.20.10">
    <property type="entry name" value="Glutamine Phosphoribosylpyrophosphate, subunit 1, domain 1"/>
    <property type="match status" value="1"/>
</dbReference>
<keyword evidence="1 2" id="KW-0315">Glutamine amidotransferase</keyword>
<dbReference type="PROSITE" id="PS51278">
    <property type="entry name" value="GATASE_TYPE_2"/>
    <property type="match status" value="1"/>
</dbReference>
<accession>A0ABS2RLG4</accession>
<dbReference type="PANTHER" id="PTHR43187">
    <property type="entry name" value="GLUTAMINE AMIDOTRANSFERASE DUG3-RELATED"/>
    <property type="match status" value="1"/>
</dbReference>
<dbReference type="HAMAP" id="MF_02036">
    <property type="entry name" value="EgtC"/>
    <property type="match status" value="1"/>
</dbReference>
<dbReference type="SUPFAM" id="SSF56235">
    <property type="entry name" value="N-terminal nucleophile aminohydrolases (Ntn hydrolases)"/>
    <property type="match status" value="1"/>
</dbReference>
<proteinExistence type="inferred from homology"/>
<dbReference type="EC" id="3.5.1.118" evidence="2"/>
<evidence type="ECO:0000313" key="4">
    <source>
        <dbReference type="EMBL" id="MBM7799832.1"/>
    </source>
</evidence>